<name>A0A9N9CWN0_9GLOM</name>
<proteinExistence type="predicted"/>
<organism evidence="1 2">
    <name type="scientific">Ambispora leptoticha</name>
    <dbReference type="NCBI Taxonomy" id="144679"/>
    <lineage>
        <taxon>Eukaryota</taxon>
        <taxon>Fungi</taxon>
        <taxon>Fungi incertae sedis</taxon>
        <taxon>Mucoromycota</taxon>
        <taxon>Glomeromycotina</taxon>
        <taxon>Glomeromycetes</taxon>
        <taxon>Archaeosporales</taxon>
        <taxon>Ambisporaceae</taxon>
        <taxon>Ambispora</taxon>
    </lineage>
</organism>
<evidence type="ECO:0000313" key="2">
    <source>
        <dbReference type="Proteomes" id="UP000789508"/>
    </source>
</evidence>
<dbReference type="EMBL" id="CAJVPS010005790">
    <property type="protein sequence ID" value="CAG8618452.1"/>
    <property type="molecule type" value="Genomic_DNA"/>
</dbReference>
<comment type="caution">
    <text evidence="1">The sequence shown here is derived from an EMBL/GenBank/DDBJ whole genome shotgun (WGS) entry which is preliminary data.</text>
</comment>
<accession>A0A9N9CWN0</accession>
<protein>
    <submittedName>
        <fullName evidence="1">10794_t:CDS:1</fullName>
    </submittedName>
</protein>
<sequence>MEKFLGTILDHLLAEHISPLWPSSRPLSVIKSRISIPLLTGNFAE</sequence>
<dbReference type="AlphaFoldDB" id="A0A9N9CWN0"/>
<evidence type="ECO:0000313" key="1">
    <source>
        <dbReference type="EMBL" id="CAG8618452.1"/>
    </source>
</evidence>
<dbReference type="Proteomes" id="UP000789508">
    <property type="component" value="Unassembled WGS sequence"/>
</dbReference>
<keyword evidence="2" id="KW-1185">Reference proteome</keyword>
<gene>
    <name evidence="1" type="ORF">ALEPTO_LOCUS8857</name>
</gene>
<reference evidence="1" key="1">
    <citation type="submission" date="2021-06" db="EMBL/GenBank/DDBJ databases">
        <authorList>
            <person name="Kallberg Y."/>
            <person name="Tangrot J."/>
            <person name="Rosling A."/>
        </authorList>
    </citation>
    <scope>NUCLEOTIDE SEQUENCE</scope>
    <source>
        <strain evidence="1">FL130A</strain>
    </source>
</reference>